<gene>
    <name evidence="2" type="ORF">Alo02nite_48780</name>
</gene>
<dbReference type="Gene3D" id="1.10.357.10">
    <property type="entry name" value="Tetracycline Repressor, domain 2"/>
    <property type="match status" value="1"/>
</dbReference>
<feature type="domain" description="Tetracyclin repressor-like C-terminal group 31" evidence="1">
    <location>
        <begin position="79"/>
        <end position="184"/>
    </location>
</feature>
<evidence type="ECO:0000313" key="2">
    <source>
        <dbReference type="EMBL" id="GIE41980.1"/>
    </source>
</evidence>
<evidence type="ECO:0000259" key="1">
    <source>
        <dbReference type="Pfam" id="PF17940"/>
    </source>
</evidence>
<dbReference type="InterPro" id="IPR041583">
    <property type="entry name" value="TetR_C_31"/>
</dbReference>
<dbReference type="Pfam" id="PF17940">
    <property type="entry name" value="TetR_C_31"/>
    <property type="match status" value="1"/>
</dbReference>
<accession>A0ABQ4ALT9</accession>
<dbReference type="SUPFAM" id="SSF48498">
    <property type="entry name" value="Tetracyclin repressor-like, C-terminal domain"/>
    <property type="match status" value="1"/>
</dbReference>
<organism evidence="2 3">
    <name type="scientific">Actinoplanes lobatus</name>
    <dbReference type="NCBI Taxonomy" id="113568"/>
    <lineage>
        <taxon>Bacteria</taxon>
        <taxon>Bacillati</taxon>
        <taxon>Actinomycetota</taxon>
        <taxon>Actinomycetes</taxon>
        <taxon>Micromonosporales</taxon>
        <taxon>Micromonosporaceae</taxon>
        <taxon>Actinoplanes</taxon>
    </lineage>
</organism>
<dbReference type="InterPro" id="IPR036271">
    <property type="entry name" value="Tet_transcr_reg_TetR-rel_C_sf"/>
</dbReference>
<sequence>MVPSTTAVRATDAALEVLGTGGLHALSHARVDATAGLPPGSSSNYFRTRAALVAGAVDRLRELDAADWQAFLAAGPPATPAGLIAAFTAFVEDATGRARVRTTARYVIFVQGVVEPALLDRLNADRRLITNWTAGILTDLGVHDPQATANTLLAAVEGLIMHRLTGFDTGTAGPRIDRLITDLCRRATDGL</sequence>
<proteinExistence type="predicted"/>
<evidence type="ECO:0000313" key="3">
    <source>
        <dbReference type="Proteomes" id="UP000631312"/>
    </source>
</evidence>
<dbReference type="InterPro" id="IPR009057">
    <property type="entry name" value="Homeodomain-like_sf"/>
</dbReference>
<dbReference type="Proteomes" id="UP000631312">
    <property type="component" value="Unassembled WGS sequence"/>
</dbReference>
<name>A0ABQ4ALT9_9ACTN</name>
<dbReference type="EMBL" id="BOMP01000083">
    <property type="protein sequence ID" value="GIE41980.1"/>
    <property type="molecule type" value="Genomic_DNA"/>
</dbReference>
<keyword evidence="3" id="KW-1185">Reference proteome</keyword>
<protein>
    <recommendedName>
        <fullName evidence="1">Tetracyclin repressor-like C-terminal group 31 domain-containing protein</fullName>
    </recommendedName>
</protein>
<dbReference type="SUPFAM" id="SSF46689">
    <property type="entry name" value="Homeodomain-like"/>
    <property type="match status" value="1"/>
</dbReference>
<reference evidence="2 3" key="1">
    <citation type="submission" date="2021-01" db="EMBL/GenBank/DDBJ databases">
        <title>Whole genome shotgun sequence of Actinoplanes lobatus NBRC 12513.</title>
        <authorList>
            <person name="Komaki H."/>
            <person name="Tamura T."/>
        </authorList>
    </citation>
    <scope>NUCLEOTIDE SEQUENCE [LARGE SCALE GENOMIC DNA]</scope>
    <source>
        <strain evidence="2 3">NBRC 12513</strain>
    </source>
</reference>
<comment type="caution">
    <text evidence="2">The sequence shown here is derived from an EMBL/GenBank/DDBJ whole genome shotgun (WGS) entry which is preliminary data.</text>
</comment>